<dbReference type="Pfam" id="PF07690">
    <property type="entry name" value="MFS_1"/>
    <property type="match status" value="1"/>
</dbReference>
<feature type="region of interest" description="Disordered" evidence="2">
    <location>
        <begin position="462"/>
        <end position="518"/>
    </location>
</feature>
<keyword evidence="3" id="KW-0472">Membrane</keyword>
<feature type="transmembrane region" description="Helical" evidence="3">
    <location>
        <begin position="152"/>
        <end position="174"/>
    </location>
</feature>
<dbReference type="InterPro" id="IPR020846">
    <property type="entry name" value="MFS_dom"/>
</dbReference>
<comment type="caution">
    <text evidence="5">The sequence shown here is derived from an EMBL/GenBank/DDBJ whole genome shotgun (WGS) entry which is preliminary data.</text>
</comment>
<reference evidence="5" key="1">
    <citation type="submission" date="2020-05" db="EMBL/GenBank/DDBJ databases">
        <title>Mycena genomes resolve the evolution of fungal bioluminescence.</title>
        <authorList>
            <person name="Tsai I.J."/>
        </authorList>
    </citation>
    <scope>NUCLEOTIDE SEQUENCE</scope>
    <source>
        <strain evidence="5">160909Yilan</strain>
    </source>
</reference>
<feature type="transmembrane region" description="Helical" evidence="3">
    <location>
        <begin position="129"/>
        <end position="146"/>
    </location>
</feature>
<keyword evidence="3" id="KW-1133">Transmembrane helix</keyword>
<feature type="transmembrane region" description="Helical" evidence="3">
    <location>
        <begin position="304"/>
        <end position="320"/>
    </location>
</feature>
<gene>
    <name evidence="5" type="ORF">MSAN_01100000</name>
</gene>
<sequence>MDAEDASHSPPPDSSALFTHEFFIFPIPKHLRYHHDKSFHFGLLMNVSMGFVSTVTVANLYYSQPLLINIASAFDVSYSKVSERVILLSYSVFQLTKNECRVPTLLQAGYAVGVVFISPLGDLVRRRQLILLCLLLSMVFTVGLAFTNSFVAFEVLSFLVGVSSIITTILQPLVADLAPPNRRATAISVVISGLLLGVLVARVLSGILGQFSSWRAAYYFGVGVQALSLAWLYLILPDYPAKNAGADLTYLRILWTMMKFSVTEPALIQAGLMNFLTSAGFTSFWVTLTFLLGGPLYNFSTLDIGLFGLVGMLGVLLGPFMGRLIDLLYPWYSTLFATILLGVFNSVQMGAGGLNVAAVLIVAFGLNLFRQLLQASLATTVLSISVEARGRLNAVNVLAIFLGQVMGTSVGSNIYLNHGWRACAAFSVGLIGAQLIVLLVRGPHCQRYTWFGWEGGRAALRPRSPRVDADPEKPLEVKKFDQGAKKEVEKEDEGERETQTSCARGDVDKGSPDSVSKL</sequence>
<feature type="transmembrane region" description="Helical" evidence="3">
    <location>
        <begin position="419"/>
        <end position="440"/>
    </location>
</feature>
<evidence type="ECO:0000313" key="6">
    <source>
        <dbReference type="Proteomes" id="UP000623467"/>
    </source>
</evidence>
<feature type="transmembrane region" description="Helical" evidence="3">
    <location>
        <begin position="350"/>
        <end position="369"/>
    </location>
</feature>
<comment type="subcellular location">
    <subcellularLocation>
        <location evidence="1">Membrane</location>
        <topology evidence="1">Multi-pass membrane protein</topology>
    </subcellularLocation>
</comment>
<dbReference type="GO" id="GO:0016020">
    <property type="term" value="C:membrane"/>
    <property type="evidence" value="ECO:0007669"/>
    <property type="project" value="UniProtKB-SubCell"/>
</dbReference>
<protein>
    <submittedName>
        <fullName evidence="5">MFS superfamily</fullName>
    </submittedName>
</protein>
<name>A0A8H7DA13_9AGAR</name>
<accession>A0A8H7DA13</accession>
<proteinExistence type="predicted"/>
<evidence type="ECO:0000256" key="3">
    <source>
        <dbReference type="SAM" id="Phobius"/>
    </source>
</evidence>
<evidence type="ECO:0000313" key="5">
    <source>
        <dbReference type="EMBL" id="KAF7364393.1"/>
    </source>
</evidence>
<dbReference type="SUPFAM" id="SSF103473">
    <property type="entry name" value="MFS general substrate transporter"/>
    <property type="match status" value="1"/>
</dbReference>
<dbReference type="Gene3D" id="1.20.1250.20">
    <property type="entry name" value="MFS general substrate transporter like domains"/>
    <property type="match status" value="2"/>
</dbReference>
<feature type="transmembrane region" description="Helical" evidence="3">
    <location>
        <begin position="39"/>
        <end position="62"/>
    </location>
</feature>
<evidence type="ECO:0000259" key="4">
    <source>
        <dbReference type="PROSITE" id="PS50850"/>
    </source>
</evidence>
<dbReference type="OrthoDB" id="2105912at2759"/>
<keyword evidence="3" id="KW-0812">Transmembrane</keyword>
<dbReference type="PANTHER" id="PTHR42910">
    <property type="entry name" value="TRANSPORTER SCO4007-RELATED"/>
    <property type="match status" value="1"/>
</dbReference>
<dbReference type="PROSITE" id="PS50850">
    <property type="entry name" value="MFS"/>
    <property type="match status" value="1"/>
</dbReference>
<feature type="transmembrane region" description="Helical" evidence="3">
    <location>
        <begin position="216"/>
        <end position="236"/>
    </location>
</feature>
<feature type="transmembrane region" description="Helical" evidence="3">
    <location>
        <begin position="266"/>
        <end position="292"/>
    </location>
</feature>
<feature type="transmembrane region" description="Helical" evidence="3">
    <location>
        <begin position="327"/>
        <end position="344"/>
    </location>
</feature>
<dbReference type="EMBL" id="JACAZH010000007">
    <property type="protein sequence ID" value="KAF7364393.1"/>
    <property type="molecule type" value="Genomic_DNA"/>
</dbReference>
<feature type="transmembrane region" description="Helical" evidence="3">
    <location>
        <begin position="186"/>
        <end position="204"/>
    </location>
</feature>
<evidence type="ECO:0000256" key="1">
    <source>
        <dbReference type="ARBA" id="ARBA00004141"/>
    </source>
</evidence>
<dbReference type="InterPro" id="IPR036259">
    <property type="entry name" value="MFS_trans_sf"/>
</dbReference>
<feature type="domain" description="Major facilitator superfamily (MFS) profile" evidence="4">
    <location>
        <begin position="42"/>
        <end position="444"/>
    </location>
</feature>
<dbReference type="GO" id="GO:0022857">
    <property type="term" value="F:transmembrane transporter activity"/>
    <property type="evidence" value="ECO:0007669"/>
    <property type="project" value="InterPro"/>
</dbReference>
<dbReference type="CDD" id="cd17324">
    <property type="entry name" value="MFS_NepI_like"/>
    <property type="match status" value="1"/>
</dbReference>
<keyword evidence="6" id="KW-1185">Reference proteome</keyword>
<feature type="compositionally biased region" description="Basic and acidic residues" evidence="2">
    <location>
        <begin position="465"/>
        <end position="489"/>
    </location>
</feature>
<dbReference type="Proteomes" id="UP000623467">
    <property type="component" value="Unassembled WGS sequence"/>
</dbReference>
<dbReference type="InterPro" id="IPR011701">
    <property type="entry name" value="MFS"/>
</dbReference>
<evidence type="ECO:0000256" key="2">
    <source>
        <dbReference type="SAM" id="MobiDB-lite"/>
    </source>
</evidence>
<dbReference type="AlphaFoldDB" id="A0A8H7DA13"/>
<organism evidence="5 6">
    <name type="scientific">Mycena sanguinolenta</name>
    <dbReference type="NCBI Taxonomy" id="230812"/>
    <lineage>
        <taxon>Eukaryota</taxon>
        <taxon>Fungi</taxon>
        <taxon>Dikarya</taxon>
        <taxon>Basidiomycota</taxon>
        <taxon>Agaricomycotina</taxon>
        <taxon>Agaricomycetes</taxon>
        <taxon>Agaricomycetidae</taxon>
        <taxon>Agaricales</taxon>
        <taxon>Marasmiineae</taxon>
        <taxon>Mycenaceae</taxon>
        <taxon>Mycena</taxon>
    </lineage>
</organism>
<dbReference type="PANTHER" id="PTHR42910:SF1">
    <property type="entry name" value="MAJOR FACILITATOR SUPERFAMILY (MFS) PROFILE DOMAIN-CONTAINING PROTEIN"/>
    <property type="match status" value="1"/>
</dbReference>